<gene>
    <name evidence="7" type="ordered locus">FFONT_0339</name>
</gene>
<dbReference type="HOGENOM" id="CLU_663243_0_0_2"/>
<evidence type="ECO:0000256" key="3">
    <source>
        <dbReference type="ARBA" id="ARBA00022989"/>
    </source>
</evidence>
<reference evidence="7 8" key="2">
    <citation type="journal article" date="2014" name="Extremophiles">
        <title>Analysis of the complete genome of Fervidococcus fontis confirms the distinct phylogenetic position of the order Fervidicoccales and suggests its environmental function.</title>
        <authorList>
            <person name="Lebedinsky A.V."/>
            <person name="Mardanov A.V."/>
            <person name="Kublanov I.V."/>
            <person name="Gumerov V.M."/>
            <person name="Beletsky A.V."/>
            <person name="Perevalova A.A."/>
            <person name="Bidzhieva S.Kh."/>
            <person name="Bonch-Osmolovskaya E.A."/>
            <person name="Skryabin K.G."/>
            <person name="Ravin N.V."/>
        </authorList>
    </citation>
    <scope>NUCLEOTIDE SEQUENCE [LARGE SCALE GENOMIC DNA]</scope>
    <source>
        <strain evidence="8">DSM 19380 / VKM B-2539 / Kam940</strain>
    </source>
</reference>
<dbReference type="InterPro" id="IPR036259">
    <property type="entry name" value="MFS_trans_sf"/>
</dbReference>
<keyword evidence="2 5" id="KW-0812">Transmembrane</keyword>
<feature type="transmembrane region" description="Helical" evidence="5">
    <location>
        <begin position="78"/>
        <end position="99"/>
    </location>
</feature>
<dbReference type="AlphaFoldDB" id="I0A022"/>
<comment type="subcellular location">
    <subcellularLocation>
        <location evidence="1">Membrane</location>
        <topology evidence="1">Multi-pass membrane protein</topology>
    </subcellularLocation>
</comment>
<evidence type="ECO:0000256" key="1">
    <source>
        <dbReference type="ARBA" id="ARBA00004141"/>
    </source>
</evidence>
<dbReference type="InterPro" id="IPR020846">
    <property type="entry name" value="MFS_dom"/>
</dbReference>
<feature type="transmembrane region" description="Helical" evidence="5">
    <location>
        <begin position="388"/>
        <end position="408"/>
    </location>
</feature>
<dbReference type="Pfam" id="PF07690">
    <property type="entry name" value="MFS_1"/>
    <property type="match status" value="1"/>
</dbReference>
<keyword evidence="8" id="KW-1185">Reference proteome</keyword>
<dbReference type="PROSITE" id="PS00216">
    <property type="entry name" value="SUGAR_TRANSPORT_1"/>
    <property type="match status" value="1"/>
</dbReference>
<dbReference type="SUPFAM" id="SSF103473">
    <property type="entry name" value="MFS general substrate transporter"/>
    <property type="match status" value="1"/>
</dbReference>
<evidence type="ECO:0000313" key="8">
    <source>
        <dbReference type="Proteomes" id="UP000007391"/>
    </source>
</evidence>
<protein>
    <recommendedName>
        <fullName evidence="6">Major facilitator superfamily (MFS) profile domain-containing protein</fullName>
    </recommendedName>
</protein>
<evidence type="ECO:0000259" key="6">
    <source>
        <dbReference type="PROSITE" id="PS50850"/>
    </source>
</evidence>
<evidence type="ECO:0000313" key="7">
    <source>
        <dbReference type="EMBL" id="AFH42329.1"/>
    </source>
</evidence>
<dbReference type="eggNOG" id="arCOG00130">
    <property type="taxonomic scope" value="Archaea"/>
</dbReference>
<dbReference type="Gene3D" id="1.20.1250.20">
    <property type="entry name" value="MFS general substrate transporter like domains"/>
    <property type="match status" value="2"/>
</dbReference>
<dbReference type="GO" id="GO:0016020">
    <property type="term" value="C:membrane"/>
    <property type="evidence" value="ECO:0007669"/>
    <property type="project" value="UniProtKB-SubCell"/>
</dbReference>
<dbReference type="PROSITE" id="PS50850">
    <property type="entry name" value="MFS"/>
    <property type="match status" value="1"/>
</dbReference>
<name>I0A022_FERFK</name>
<proteinExistence type="predicted"/>
<feature type="transmembrane region" description="Helical" evidence="5">
    <location>
        <begin position="304"/>
        <end position="322"/>
    </location>
</feature>
<feature type="transmembrane region" description="Helical" evidence="5">
    <location>
        <begin position="238"/>
        <end position="258"/>
    </location>
</feature>
<feature type="transmembrane region" description="Helical" evidence="5">
    <location>
        <begin position="48"/>
        <end position="66"/>
    </location>
</feature>
<dbReference type="KEGG" id="ffo:FFONT_0339"/>
<reference evidence="8" key="1">
    <citation type="submission" date="2012-03" db="EMBL/GenBank/DDBJ databases">
        <title>Fervidicoccus fontis complete genome analysis confirms its distinct phylogenetic position and predicts its environmental function.</title>
        <authorList>
            <person name="Lebedinsky A.V."/>
            <person name="Mardanov A.V."/>
            <person name="Gumerov V.M."/>
            <person name="Beletsky A.V."/>
            <person name="Kublanov I.V."/>
            <person name="Perevalova A.A."/>
            <person name="Bonch-Osmolovskaya E.A."/>
            <person name="Ravin N.V."/>
            <person name="Skryabin K.G."/>
        </authorList>
    </citation>
    <scope>NUCLEOTIDE SEQUENCE [LARGE SCALE GENOMIC DNA]</scope>
    <source>
        <strain evidence="8">DSM 19380 / VKM B-2539 / Kam940</strain>
    </source>
</reference>
<dbReference type="GO" id="GO:0022857">
    <property type="term" value="F:transmembrane transporter activity"/>
    <property type="evidence" value="ECO:0007669"/>
    <property type="project" value="InterPro"/>
</dbReference>
<dbReference type="EMBL" id="CP003423">
    <property type="protein sequence ID" value="AFH42329.1"/>
    <property type="molecule type" value="Genomic_DNA"/>
</dbReference>
<feature type="transmembrane region" description="Helical" evidence="5">
    <location>
        <begin position="270"/>
        <end position="292"/>
    </location>
</feature>
<feature type="transmembrane region" description="Helical" evidence="5">
    <location>
        <begin position="170"/>
        <end position="190"/>
    </location>
</feature>
<feature type="transmembrane region" description="Helical" evidence="5">
    <location>
        <begin position="196"/>
        <end position="217"/>
    </location>
</feature>
<accession>I0A022</accession>
<evidence type="ECO:0000256" key="2">
    <source>
        <dbReference type="ARBA" id="ARBA00022692"/>
    </source>
</evidence>
<sequence>MLLNLFRVKFLKILELSRKAYILKLKNALNIRWVEIFKDLSKKIRMDPFYVVMFIEGLAFGTYIVTIRTNIGMENYNAYSFLTLIAAMETIPGIFSVFAGGISDKIGRKKIIFFSGLMSSIFLILLSKVQLSQLPIFVFLFMSFYTMFYPIIFGISISKSKGSGYSLSKFLFFNSFGWSLGGILPGLILNLWNLNILYIIAAILIIIASVITVISYNEKEYQDPTVTLTDFKNEIKKAIPFLFPLILGSAGFYMLNSIMSLRLFISVNNILLYGIFYNTITGLLSSIARLIAGKAIEKIHPYKVTFSSFFSYLILALLMEKANSTLTILLWLLPIYPFFETSSYYVLGRMIKTTFHSTASGLFTTAVSLGGIINLSLSLVFYHSSYQTLLIIDSILLLIPSIYLIFLVKSSNRN</sequence>
<evidence type="ECO:0000256" key="5">
    <source>
        <dbReference type="SAM" id="Phobius"/>
    </source>
</evidence>
<evidence type="ECO:0000256" key="4">
    <source>
        <dbReference type="ARBA" id="ARBA00023136"/>
    </source>
</evidence>
<feature type="domain" description="Major facilitator superfamily (MFS) profile" evidence="6">
    <location>
        <begin position="1"/>
        <end position="220"/>
    </location>
</feature>
<feature type="transmembrane region" description="Helical" evidence="5">
    <location>
        <begin position="136"/>
        <end position="158"/>
    </location>
</feature>
<keyword evidence="4 5" id="KW-0472">Membrane</keyword>
<dbReference type="Proteomes" id="UP000007391">
    <property type="component" value="Chromosome"/>
</dbReference>
<dbReference type="InterPro" id="IPR011701">
    <property type="entry name" value="MFS"/>
</dbReference>
<dbReference type="InParanoid" id="I0A022"/>
<dbReference type="InterPro" id="IPR005829">
    <property type="entry name" value="Sugar_transporter_CS"/>
</dbReference>
<keyword evidence="3 5" id="KW-1133">Transmembrane helix</keyword>
<feature type="transmembrane region" description="Helical" evidence="5">
    <location>
        <begin position="359"/>
        <end position="382"/>
    </location>
</feature>
<feature type="transmembrane region" description="Helical" evidence="5">
    <location>
        <begin position="111"/>
        <end position="130"/>
    </location>
</feature>
<organism evidence="7 8">
    <name type="scientific">Fervidicoccus fontis (strain DSM 19380 / JCM 18336 / VKM B-2539 / Kam940)</name>
    <dbReference type="NCBI Taxonomy" id="1163730"/>
    <lineage>
        <taxon>Archaea</taxon>
        <taxon>Thermoproteota</taxon>
        <taxon>Thermoprotei</taxon>
        <taxon>Fervidicoccales</taxon>
        <taxon>Fervidicoccaceae</taxon>
        <taxon>Fervidicoccus</taxon>
    </lineage>
</organism>
<feature type="transmembrane region" description="Helical" evidence="5">
    <location>
        <begin position="328"/>
        <end position="347"/>
    </location>
</feature>